<dbReference type="InterPro" id="IPR002109">
    <property type="entry name" value="Glutaredoxin"/>
</dbReference>
<name>A0A4R6QKW4_9BURK</name>
<dbReference type="Proteomes" id="UP000295361">
    <property type="component" value="Unassembled WGS sequence"/>
</dbReference>
<organism evidence="4 5">
    <name type="scientific">Roseateles toxinivorans</name>
    <dbReference type="NCBI Taxonomy" id="270368"/>
    <lineage>
        <taxon>Bacteria</taxon>
        <taxon>Pseudomonadati</taxon>
        <taxon>Pseudomonadota</taxon>
        <taxon>Betaproteobacteria</taxon>
        <taxon>Burkholderiales</taxon>
        <taxon>Sphaerotilaceae</taxon>
        <taxon>Roseateles</taxon>
    </lineage>
</organism>
<comment type="caution">
    <text evidence="4">The sequence shown here is derived from an EMBL/GenBank/DDBJ whole genome shotgun (WGS) entry which is preliminary data.</text>
</comment>
<dbReference type="OrthoDB" id="8794394at2"/>
<protein>
    <submittedName>
        <fullName evidence="4">Uncharacterized protein DUF4124</fullName>
    </submittedName>
</protein>
<dbReference type="RefSeq" id="WP_133701725.1">
    <property type="nucleotide sequence ID" value="NZ_SNXS01000004.1"/>
</dbReference>
<gene>
    <name evidence="4" type="ORF">DES47_104144</name>
</gene>
<feature type="domain" description="Glutaredoxin" evidence="3">
    <location>
        <begin position="82"/>
        <end position="139"/>
    </location>
</feature>
<dbReference type="EMBL" id="SNXS01000004">
    <property type="protein sequence ID" value="TDP63862.1"/>
    <property type="molecule type" value="Genomic_DNA"/>
</dbReference>
<proteinExistence type="predicted"/>
<feature type="region of interest" description="Disordered" evidence="1">
    <location>
        <begin position="164"/>
        <end position="209"/>
    </location>
</feature>
<dbReference type="AlphaFoldDB" id="A0A4R6QKW4"/>
<evidence type="ECO:0000313" key="4">
    <source>
        <dbReference type="EMBL" id="TDP63862.1"/>
    </source>
</evidence>
<evidence type="ECO:0000313" key="5">
    <source>
        <dbReference type="Proteomes" id="UP000295361"/>
    </source>
</evidence>
<feature type="signal peptide" evidence="2">
    <location>
        <begin position="1"/>
        <end position="29"/>
    </location>
</feature>
<dbReference type="InParanoid" id="A0A4R6QKW4"/>
<sequence>MSKLSSLAALGLAALALVAQMLVPGLAFAQYKVVAPDGRVTYTDRPPADGSKVTPLRAQGGAESELARLPLALREPVSRYPVTLYTSNDVCLPCDNARALLRQRGIPYAEKQALSNEDKRQLEALIGALEVPALAIGAQVLRGFSPDSWQGYLDAAGYPRTSVLPSSYQQPAATPLSGPPSQANKQAAPQPAFTPELPSDVPAQAPVRF</sequence>
<evidence type="ECO:0000259" key="3">
    <source>
        <dbReference type="Pfam" id="PF00462"/>
    </source>
</evidence>
<accession>A0A4R6QKW4</accession>
<dbReference type="InterPro" id="IPR036249">
    <property type="entry name" value="Thioredoxin-like_sf"/>
</dbReference>
<dbReference type="Pfam" id="PF00462">
    <property type="entry name" value="Glutaredoxin"/>
    <property type="match status" value="1"/>
</dbReference>
<dbReference type="SUPFAM" id="SSF52833">
    <property type="entry name" value="Thioredoxin-like"/>
    <property type="match status" value="1"/>
</dbReference>
<evidence type="ECO:0000256" key="2">
    <source>
        <dbReference type="SAM" id="SignalP"/>
    </source>
</evidence>
<feature type="chain" id="PRO_5020578414" evidence="2">
    <location>
        <begin position="30"/>
        <end position="209"/>
    </location>
</feature>
<dbReference type="PROSITE" id="PS51354">
    <property type="entry name" value="GLUTAREDOXIN_2"/>
    <property type="match status" value="1"/>
</dbReference>
<keyword evidence="2" id="KW-0732">Signal</keyword>
<dbReference type="Gene3D" id="3.40.30.10">
    <property type="entry name" value="Glutaredoxin"/>
    <property type="match status" value="1"/>
</dbReference>
<reference evidence="4 5" key="1">
    <citation type="submission" date="2019-03" db="EMBL/GenBank/DDBJ databases">
        <title>Genomic Encyclopedia of Type Strains, Phase IV (KMG-IV): sequencing the most valuable type-strain genomes for metagenomic binning, comparative biology and taxonomic classification.</title>
        <authorList>
            <person name="Goeker M."/>
        </authorList>
    </citation>
    <scope>NUCLEOTIDE SEQUENCE [LARGE SCALE GENOMIC DNA]</scope>
    <source>
        <strain evidence="4 5">DSM 16998</strain>
    </source>
</reference>
<evidence type="ECO:0000256" key="1">
    <source>
        <dbReference type="SAM" id="MobiDB-lite"/>
    </source>
</evidence>
<dbReference type="CDD" id="cd02976">
    <property type="entry name" value="NrdH"/>
    <property type="match status" value="1"/>
</dbReference>
<keyword evidence="5" id="KW-1185">Reference proteome</keyword>